<feature type="region of interest" description="Disordered" evidence="1">
    <location>
        <begin position="1"/>
        <end position="32"/>
    </location>
</feature>
<dbReference type="AlphaFoldDB" id="A0A2T2N5A4"/>
<dbReference type="EMBL" id="KZ678150">
    <property type="protein sequence ID" value="PSN60198.1"/>
    <property type="molecule type" value="Genomic_DNA"/>
</dbReference>
<feature type="region of interest" description="Disordered" evidence="1">
    <location>
        <begin position="236"/>
        <end position="292"/>
    </location>
</feature>
<accession>A0A2T2N5A4</accession>
<evidence type="ECO:0000313" key="2">
    <source>
        <dbReference type="EMBL" id="PSN60198.1"/>
    </source>
</evidence>
<reference evidence="2 3" key="1">
    <citation type="journal article" date="2018" name="Front. Microbiol.">
        <title>Genome-Wide Analysis of Corynespora cassiicola Leaf Fall Disease Putative Effectors.</title>
        <authorList>
            <person name="Lopez D."/>
            <person name="Ribeiro S."/>
            <person name="Label P."/>
            <person name="Fumanal B."/>
            <person name="Venisse J.S."/>
            <person name="Kohler A."/>
            <person name="de Oliveira R.R."/>
            <person name="Labutti K."/>
            <person name="Lipzen A."/>
            <person name="Lail K."/>
            <person name="Bauer D."/>
            <person name="Ohm R.A."/>
            <person name="Barry K.W."/>
            <person name="Spatafora J."/>
            <person name="Grigoriev I.V."/>
            <person name="Martin F.M."/>
            <person name="Pujade-Renaud V."/>
        </authorList>
    </citation>
    <scope>NUCLEOTIDE SEQUENCE [LARGE SCALE GENOMIC DNA]</scope>
    <source>
        <strain evidence="2 3">Philippines</strain>
    </source>
</reference>
<name>A0A2T2N5A4_CORCC</name>
<feature type="compositionally biased region" description="Acidic residues" evidence="1">
    <location>
        <begin position="246"/>
        <end position="260"/>
    </location>
</feature>
<evidence type="ECO:0000256" key="1">
    <source>
        <dbReference type="SAM" id="MobiDB-lite"/>
    </source>
</evidence>
<gene>
    <name evidence="2" type="ORF">BS50DRAFT_655773</name>
</gene>
<dbReference type="Proteomes" id="UP000240883">
    <property type="component" value="Unassembled WGS sequence"/>
</dbReference>
<organism evidence="2 3">
    <name type="scientific">Corynespora cassiicola Philippines</name>
    <dbReference type="NCBI Taxonomy" id="1448308"/>
    <lineage>
        <taxon>Eukaryota</taxon>
        <taxon>Fungi</taxon>
        <taxon>Dikarya</taxon>
        <taxon>Ascomycota</taxon>
        <taxon>Pezizomycotina</taxon>
        <taxon>Dothideomycetes</taxon>
        <taxon>Pleosporomycetidae</taxon>
        <taxon>Pleosporales</taxon>
        <taxon>Corynesporascaceae</taxon>
        <taxon>Corynespora</taxon>
    </lineage>
</organism>
<sequence length="292" mass="33987">MANTNPRQLPRLDPLDTDIAQPQNDERRAGQPMNSVDARLLNSIYGIFDDEALRRHNTMVEGERNSAQLLAQEDRAELVQVLLRRVKRMFDNDIKMFNVRQEPLWKLHVYTLRAWGGKDERPDEDVEEEASQVLEDLRHLLDHKELTFIDKSQNPLAAPPWQSTMSRDEKIHWARFFVRMISLWRLPDRFLKRNFDDHMPPESDDDDYGQAYYEARDKEGNATPTNLEDSLTSLNVSAKYANEPGDHDEVEEEEEEEEEAVSPIEKNLVNPIEEDPVSPIEEDPVSPIDDKN</sequence>
<proteinExistence type="predicted"/>
<feature type="compositionally biased region" description="Acidic residues" evidence="1">
    <location>
        <begin position="272"/>
        <end position="284"/>
    </location>
</feature>
<evidence type="ECO:0000313" key="3">
    <source>
        <dbReference type="Proteomes" id="UP000240883"/>
    </source>
</evidence>
<protein>
    <submittedName>
        <fullName evidence="2">Uncharacterized protein</fullName>
    </submittedName>
</protein>
<keyword evidence="3" id="KW-1185">Reference proteome</keyword>